<dbReference type="RefSeq" id="WP_095585940.1">
    <property type="nucleotide sequence ID" value="NZ_CAJVCC010000031.1"/>
</dbReference>
<reference evidence="2 3" key="1">
    <citation type="submission" date="2016-12" db="EMBL/GenBank/DDBJ databases">
        <title>Real-Time Genomic Investigation Underlying the Public Health Response to a Shiga Toxin-Producing Escherichia Coli O26:H11 Outbreak in a Nursery.</title>
        <authorList>
            <person name="Ferdous M."/>
            <person name="Moran-Gilad J."/>
            <person name="Rossen J.W."/>
            <person name="Gdalevich M."/>
        </authorList>
    </citation>
    <scope>NUCLEOTIDE SEQUENCE [LARGE SCALE GENOMIC DNA]</scope>
    <source>
        <strain evidence="2 3">STEC 514-2</strain>
    </source>
</reference>
<accession>A0A2A2CG10</accession>
<gene>
    <name evidence="2" type="ORF">BTQ06_04405</name>
</gene>
<dbReference type="AlphaFoldDB" id="A0A2A2CG10"/>
<feature type="region of interest" description="Disordered" evidence="1">
    <location>
        <begin position="1"/>
        <end position="71"/>
    </location>
</feature>
<organism evidence="2 3">
    <name type="scientific">Escherichia coli</name>
    <dbReference type="NCBI Taxonomy" id="562"/>
    <lineage>
        <taxon>Bacteria</taxon>
        <taxon>Pseudomonadati</taxon>
        <taxon>Pseudomonadota</taxon>
        <taxon>Gammaproteobacteria</taxon>
        <taxon>Enterobacterales</taxon>
        <taxon>Enterobacteriaceae</taxon>
        <taxon>Escherichia</taxon>
    </lineage>
</organism>
<evidence type="ECO:0000313" key="2">
    <source>
        <dbReference type="EMBL" id="PAU25734.1"/>
    </source>
</evidence>
<comment type="caution">
    <text evidence="2">The sequence shown here is derived from an EMBL/GenBank/DDBJ whole genome shotgun (WGS) entry which is preliminary data.</text>
</comment>
<dbReference type="EMBL" id="MRVZ01000012">
    <property type="protein sequence ID" value="PAU25734.1"/>
    <property type="molecule type" value="Genomic_DNA"/>
</dbReference>
<dbReference type="Proteomes" id="UP000218543">
    <property type="component" value="Unassembled WGS sequence"/>
</dbReference>
<evidence type="ECO:0000256" key="1">
    <source>
        <dbReference type="SAM" id="MobiDB-lite"/>
    </source>
</evidence>
<name>A0A2A2CG10_ECOLX</name>
<sequence>MKKIGLSGDATKTPKGKPSTTLKAGKMAHGGKGRDASAITKLKAKSLGSTSKGRGPEAITKLRAPKGKVGI</sequence>
<protein>
    <submittedName>
        <fullName evidence="2">Uncharacterized protein</fullName>
    </submittedName>
</protein>
<evidence type="ECO:0000313" key="3">
    <source>
        <dbReference type="Proteomes" id="UP000218543"/>
    </source>
</evidence>
<proteinExistence type="predicted"/>